<reference evidence="1" key="2">
    <citation type="submission" date="2021-09" db="EMBL/GenBank/DDBJ databases">
        <authorList>
            <person name="Jia N."/>
            <person name="Wang J."/>
            <person name="Shi W."/>
            <person name="Du L."/>
            <person name="Sun Y."/>
            <person name="Zhan W."/>
            <person name="Jiang J."/>
            <person name="Wang Q."/>
            <person name="Zhang B."/>
            <person name="Ji P."/>
            <person name="Sakyi L.B."/>
            <person name="Cui X."/>
            <person name="Yuan T."/>
            <person name="Jiang B."/>
            <person name="Yang W."/>
            <person name="Lam T.T.-Y."/>
            <person name="Chang Q."/>
            <person name="Ding S."/>
            <person name="Wang X."/>
            <person name="Zhu J."/>
            <person name="Ruan X."/>
            <person name="Zhao L."/>
            <person name="Wei J."/>
            <person name="Que T."/>
            <person name="Du C."/>
            <person name="Cheng J."/>
            <person name="Dai P."/>
            <person name="Han X."/>
            <person name="Huang E."/>
            <person name="Gao Y."/>
            <person name="Liu J."/>
            <person name="Shao H."/>
            <person name="Ye R."/>
            <person name="Li L."/>
            <person name="Wei W."/>
            <person name="Wang X."/>
            <person name="Wang C."/>
            <person name="Huo Q."/>
            <person name="Li W."/>
            <person name="Guo W."/>
            <person name="Chen H."/>
            <person name="Chen S."/>
            <person name="Zhou L."/>
            <person name="Zhou L."/>
            <person name="Ni X."/>
            <person name="Tian J."/>
            <person name="Zhou Y."/>
            <person name="Sheng Y."/>
            <person name="Liu T."/>
            <person name="Pan Y."/>
            <person name="Xia L."/>
            <person name="Li J."/>
            <person name="Zhao F."/>
            <person name="Cao W."/>
        </authorList>
    </citation>
    <scope>NUCLEOTIDE SEQUENCE</scope>
    <source>
        <strain evidence="1">Rmic-2018</strain>
        <tissue evidence="1">Larvae</tissue>
    </source>
</reference>
<accession>A0A9J6DSL0</accession>
<protein>
    <submittedName>
        <fullName evidence="1">Uncharacterized protein</fullName>
    </submittedName>
</protein>
<keyword evidence="2" id="KW-1185">Reference proteome</keyword>
<comment type="caution">
    <text evidence="1">The sequence shown here is derived from an EMBL/GenBank/DDBJ whole genome shotgun (WGS) entry which is preliminary data.</text>
</comment>
<gene>
    <name evidence="1" type="ORF">HPB51_004756</name>
</gene>
<proteinExistence type="predicted"/>
<reference evidence="1" key="1">
    <citation type="journal article" date="2020" name="Cell">
        <title>Large-Scale Comparative Analyses of Tick Genomes Elucidate Their Genetic Diversity and Vector Capacities.</title>
        <authorList>
            <consortium name="Tick Genome and Microbiome Consortium (TIGMIC)"/>
            <person name="Jia N."/>
            <person name="Wang J."/>
            <person name="Shi W."/>
            <person name="Du L."/>
            <person name="Sun Y."/>
            <person name="Zhan W."/>
            <person name="Jiang J.F."/>
            <person name="Wang Q."/>
            <person name="Zhang B."/>
            <person name="Ji P."/>
            <person name="Bell-Sakyi L."/>
            <person name="Cui X.M."/>
            <person name="Yuan T.T."/>
            <person name="Jiang B.G."/>
            <person name="Yang W.F."/>
            <person name="Lam T.T."/>
            <person name="Chang Q.C."/>
            <person name="Ding S.J."/>
            <person name="Wang X.J."/>
            <person name="Zhu J.G."/>
            <person name="Ruan X.D."/>
            <person name="Zhao L."/>
            <person name="Wei J.T."/>
            <person name="Ye R.Z."/>
            <person name="Que T.C."/>
            <person name="Du C.H."/>
            <person name="Zhou Y.H."/>
            <person name="Cheng J.X."/>
            <person name="Dai P.F."/>
            <person name="Guo W.B."/>
            <person name="Han X.H."/>
            <person name="Huang E.J."/>
            <person name="Li L.F."/>
            <person name="Wei W."/>
            <person name="Gao Y.C."/>
            <person name="Liu J.Z."/>
            <person name="Shao H.Z."/>
            <person name="Wang X."/>
            <person name="Wang C.C."/>
            <person name="Yang T.C."/>
            <person name="Huo Q.B."/>
            <person name="Li W."/>
            <person name="Chen H.Y."/>
            <person name="Chen S.E."/>
            <person name="Zhou L.G."/>
            <person name="Ni X.B."/>
            <person name="Tian J.H."/>
            <person name="Sheng Y."/>
            <person name="Liu T."/>
            <person name="Pan Y.S."/>
            <person name="Xia L.Y."/>
            <person name="Li J."/>
            <person name="Zhao F."/>
            <person name="Cao W.C."/>
        </authorList>
    </citation>
    <scope>NUCLEOTIDE SEQUENCE</scope>
    <source>
        <strain evidence="1">Rmic-2018</strain>
    </source>
</reference>
<evidence type="ECO:0000313" key="1">
    <source>
        <dbReference type="EMBL" id="KAH8025215.1"/>
    </source>
</evidence>
<organism evidence="1 2">
    <name type="scientific">Rhipicephalus microplus</name>
    <name type="common">Cattle tick</name>
    <name type="synonym">Boophilus microplus</name>
    <dbReference type="NCBI Taxonomy" id="6941"/>
    <lineage>
        <taxon>Eukaryota</taxon>
        <taxon>Metazoa</taxon>
        <taxon>Ecdysozoa</taxon>
        <taxon>Arthropoda</taxon>
        <taxon>Chelicerata</taxon>
        <taxon>Arachnida</taxon>
        <taxon>Acari</taxon>
        <taxon>Parasitiformes</taxon>
        <taxon>Ixodida</taxon>
        <taxon>Ixodoidea</taxon>
        <taxon>Ixodidae</taxon>
        <taxon>Rhipicephalinae</taxon>
        <taxon>Rhipicephalus</taxon>
        <taxon>Boophilus</taxon>
    </lineage>
</organism>
<dbReference type="AlphaFoldDB" id="A0A9J6DSL0"/>
<name>A0A9J6DSL0_RHIMP</name>
<dbReference type="Proteomes" id="UP000821866">
    <property type="component" value="Unassembled WGS sequence"/>
</dbReference>
<dbReference type="EMBL" id="JABSTU010000007">
    <property type="protein sequence ID" value="KAH8025215.1"/>
    <property type="molecule type" value="Genomic_DNA"/>
</dbReference>
<evidence type="ECO:0000313" key="2">
    <source>
        <dbReference type="Proteomes" id="UP000821866"/>
    </source>
</evidence>
<dbReference type="VEuPathDB" id="VectorBase:LOC119169869"/>
<sequence length="171" mass="18535">MLLCMESDKQYEVSLLSSIHMLTYNTPPALVANCFRHSGFVHDAADPGVVADKETGEEQDNRYVSIMPVDVPPGDYFAIDSNVAVAGTVTDSDIVAKVLDGEGKSADEDVSDADERSRHTMMEAAHASVVLEDICMLSSNNVRGLSHVQKLRKIVTSSHIASVKQTAITHF</sequence>